<evidence type="ECO:0000313" key="2">
    <source>
        <dbReference type="Proteomes" id="UP001175226"/>
    </source>
</evidence>
<dbReference type="EMBL" id="JAUEPT010000004">
    <property type="protein sequence ID" value="KAK0452596.1"/>
    <property type="molecule type" value="Genomic_DNA"/>
</dbReference>
<proteinExistence type="predicted"/>
<dbReference type="Proteomes" id="UP001175226">
    <property type="component" value="Unassembled WGS sequence"/>
</dbReference>
<accession>A0AA39MZF8</accession>
<gene>
    <name evidence="1" type="ORF">EV421DRAFT_1731214</name>
</gene>
<protein>
    <submittedName>
        <fullName evidence="1">Uncharacterized protein</fullName>
    </submittedName>
</protein>
<evidence type="ECO:0000313" key="1">
    <source>
        <dbReference type="EMBL" id="KAK0452596.1"/>
    </source>
</evidence>
<reference evidence="1" key="1">
    <citation type="submission" date="2023-06" db="EMBL/GenBank/DDBJ databases">
        <authorList>
            <consortium name="Lawrence Berkeley National Laboratory"/>
            <person name="Ahrendt S."/>
            <person name="Sahu N."/>
            <person name="Indic B."/>
            <person name="Wong-Bajracharya J."/>
            <person name="Merenyi Z."/>
            <person name="Ke H.-M."/>
            <person name="Monk M."/>
            <person name="Kocsube S."/>
            <person name="Drula E."/>
            <person name="Lipzen A."/>
            <person name="Balint B."/>
            <person name="Henrissat B."/>
            <person name="Andreopoulos B."/>
            <person name="Martin F.M."/>
            <person name="Harder C.B."/>
            <person name="Rigling D."/>
            <person name="Ford K.L."/>
            <person name="Foster G.D."/>
            <person name="Pangilinan J."/>
            <person name="Papanicolaou A."/>
            <person name="Barry K."/>
            <person name="LaButti K."/>
            <person name="Viragh M."/>
            <person name="Koriabine M."/>
            <person name="Yan M."/>
            <person name="Riley R."/>
            <person name="Champramary S."/>
            <person name="Plett K.L."/>
            <person name="Tsai I.J."/>
            <person name="Slot J."/>
            <person name="Sipos G."/>
            <person name="Plett J."/>
            <person name="Nagy L.G."/>
            <person name="Grigoriev I.V."/>
        </authorList>
    </citation>
    <scope>NUCLEOTIDE SEQUENCE</scope>
    <source>
        <strain evidence="1">FPL87.14</strain>
    </source>
</reference>
<sequence>MNALPLSLYVNRLYGTIKLSTFYTFGWGIPAVFDSNAVPPPGTSGVCYVQSRRQISEALNATSPLHYQLRRLHTLVNYSPVLSVHADSDSGWGSTLSHNMYSHPLLRLFIMAAKLWLKLESALVAFLLQAISTPHLIEQFGDYPMEYESSRRLIMGLLSYQSGDLHVARLRTLMLSYNEALSVVLLSSSCTIQVSSPSVSPSFVRDESVGVVSLQVENPLYRRVSPVHTEESWALYLFVISAILGIQLGHRDILIDVSSCSRRELDVGVGFFERFSCSC</sequence>
<keyword evidence="2" id="KW-1185">Reference proteome</keyword>
<comment type="caution">
    <text evidence="1">The sequence shown here is derived from an EMBL/GenBank/DDBJ whole genome shotgun (WGS) entry which is preliminary data.</text>
</comment>
<name>A0AA39MZF8_9AGAR</name>
<dbReference type="AlphaFoldDB" id="A0AA39MZF8"/>
<organism evidence="1 2">
    <name type="scientific">Armillaria borealis</name>
    <dbReference type="NCBI Taxonomy" id="47425"/>
    <lineage>
        <taxon>Eukaryota</taxon>
        <taxon>Fungi</taxon>
        <taxon>Dikarya</taxon>
        <taxon>Basidiomycota</taxon>
        <taxon>Agaricomycotina</taxon>
        <taxon>Agaricomycetes</taxon>
        <taxon>Agaricomycetidae</taxon>
        <taxon>Agaricales</taxon>
        <taxon>Marasmiineae</taxon>
        <taxon>Physalacriaceae</taxon>
        <taxon>Armillaria</taxon>
    </lineage>
</organism>